<feature type="domain" description="RRM" evidence="3">
    <location>
        <begin position="122"/>
        <end position="202"/>
    </location>
</feature>
<dbReference type="InterPro" id="IPR000504">
    <property type="entry name" value="RRM_dom"/>
</dbReference>
<evidence type="ECO:0000313" key="4">
    <source>
        <dbReference type="EMBL" id="KAF2090650.1"/>
    </source>
</evidence>
<gene>
    <name evidence="4" type="ORF">K490DRAFT_53630</name>
</gene>
<dbReference type="OrthoDB" id="3799856at2759"/>
<keyword evidence="1" id="KW-0694">RNA-binding</keyword>
<dbReference type="PROSITE" id="PS50102">
    <property type="entry name" value="RRM"/>
    <property type="match status" value="1"/>
</dbReference>
<name>A0A9P4HWS5_9PEZI</name>
<feature type="region of interest" description="Disordered" evidence="2">
    <location>
        <begin position="878"/>
        <end position="932"/>
    </location>
</feature>
<evidence type="ECO:0000313" key="5">
    <source>
        <dbReference type="Proteomes" id="UP000799776"/>
    </source>
</evidence>
<dbReference type="GO" id="GO:0003723">
    <property type="term" value="F:RNA binding"/>
    <property type="evidence" value="ECO:0007669"/>
    <property type="project" value="UniProtKB-UniRule"/>
</dbReference>
<organism evidence="4 5">
    <name type="scientific">Saccharata proteae CBS 121410</name>
    <dbReference type="NCBI Taxonomy" id="1314787"/>
    <lineage>
        <taxon>Eukaryota</taxon>
        <taxon>Fungi</taxon>
        <taxon>Dikarya</taxon>
        <taxon>Ascomycota</taxon>
        <taxon>Pezizomycotina</taxon>
        <taxon>Dothideomycetes</taxon>
        <taxon>Dothideomycetes incertae sedis</taxon>
        <taxon>Botryosphaeriales</taxon>
        <taxon>Saccharataceae</taxon>
        <taxon>Saccharata</taxon>
    </lineage>
</organism>
<evidence type="ECO:0000256" key="1">
    <source>
        <dbReference type="PROSITE-ProRule" id="PRU00176"/>
    </source>
</evidence>
<dbReference type="EMBL" id="ML978712">
    <property type="protein sequence ID" value="KAF2090650.1"/>
    <property type="molecule type" value="Genomic_DNA"/>
</dbReference>
<proteinExistence type="predicted"/>
<evidence type="ECO:0000259" key="3">
    <source>
        <dbReference type="PROSITE" id="PS50102"/>
    </source>
</evidence>
<dbReference type="Proteomes" id="UP000799776">
    <property type="component" value="Unassembled WGS sequence"/>
</dbReference>
<comment type="caution">
    <text evidence="4">The sequence shown here is derived from an EMBL/GenBank/DDBJ whole genome shotgun (WGS) entry which is preliminary data.</text>
</comment>
<feature type="compositionally biased region" description="Basic and acidic residues" evidence="2">
    <location>
        <begin position="884"/>
        <end position="894"/>
    </location>
</feature>
<evidence type="ECO:0000256" key="2">
    <source>
        <dbReference type="SAM" id="MobiDB-lite"/>
    </source>
</evidence>
<feature type="compositionally biased region" description="Acidic residues" evidence="2">
    <location>
        <begin position="895"/>
        <end position="905"/>
    </location>
</feature>
<dbReference type="SMART" id="SM00360">
    <property type="entry name" value="RRM"/>
    <property type="match status" value="2"/>
</dbReference>
<protein>
    <recommendedName>
        <fullName evidence="3">RRM domain-containing protein</fullName>
    </recommendedName>
</protein>
<dbReference type="CDD" id="cd00590">
    <property type="entry name" value="RRM_SF"/>
    <property type="match status" value="2"/>
</dbReference>
<feature type="region of interest" description="Disordered" evidence="2">
    <location>
        <begin position="1216"/>
        <end position="1255"/>
    </location>
</feature>
<reference evidence="4" key="1">
    <citation type="journal article" date="2020" name="Stud. Mycol.">
        <title>101 Dothideomycetes genomes: a test case for predicting lifestyles and emergence of pathogens.</title>
        <authorList>
            <person name="Haridas S."/>
            <person name="Albert R."/>
            <person name="Binder M."/>
            <person name="Bloem J."/>
            <person name="Labutti K."/>
            <person name="Salamov A."/>
            <person name="Andreopoulos B."/>
            <person name="Baker S."/>
            <person name="Barry K."/>
            <person name="Bills G."/>
            <person name="Bluhm B."/>
            <person name="Cannon C."/>
            <person name="Castanera R."/>
            <person name="Culley D."/>
            <person name="Daum C."/>
            <person name="Ezra D."/>
            <person name="Gonzalez J."/>
            <person name="Henrissat B."/>
            <person name="Kuo A."/>
            <person name="Liang C."/>
            <person name="Lipzen A."/>
            <person name="Lutzoni F."/>
            <person name="Magnuson J."/>
            <person name="Mondo S."/>
            <person name="Nolan M."/>
            <person name="Ohm R."/>
            <person name="Pangilinan J."/>
            <person name="Park H.-J."/>
            <person name="Ramirez L."/>
            <person name="Alfaro M."/>
            <person name="Sun H."/>
            <person name="Tritt A."/>
            <person name="Yoshinaga Y."/>
            <person name="Zwiers L.-H."/>
            <person name="Turgeon B."/>
            <person name="Goodwin S."/>
            <person name="Spatafora J."/>
            <person name="Crous P."/>
            <person name="Grigoriev I."/>
        </authorList>
    </citation>
    <scope>NUCLEOTIDE SEQUENCE</scope>
    <source>
        <strain evidence="4">CBS 121410</strain>
    </source>
</reference>
<keyword evidence="5" id="KW-1185">Reference proteome</keyword>
<dbReference type="InterPro" id="IPR035979">
    <property type="entry name" value="RBD_domain_sf"/>
</dbReference>
<sequence length="1531" mass="172408">MKAGIKRKPPTDPMFREAVQDIVNANVTNSSLDQGIGGEIFDGLSASDESEGRRGEAIALQQMPHQLQKVQQQEKSQSLRSMRIAIPGLRTSAPAPSPWWKILPGLMNHPSTSRQTIFYRVPDLYIGGLKRGTTKNDLLSFLTDYNVATIVNYADQKVKAHRAPQLYAFVKLVNPADHQRVITEMDGKYLNGWSVCVEYAKHSSRAPEASRDSIQEAPACEANPADDDFIKESAVDMTWLSLSFDDTKIPDLTKDMLRKIIGWPNDLFYYHVFPEIREGISDEDLRSTRTEMEKEAYMRWLGLDPDEREVWAKCHDDFRSDSGKVACVSWLNRKLVSTLAEHVIGQKTRTIASSQRSRTASVANSHDLEGEGILQRRLEAQQSKSGSANDITPAQDQDHEPYTYEYSIDFPAIRPAASFKEELEETLPAASDHWQVMHRGPVVRDPDTQRSYFPVLRLLNGELSLYSAWHIAPTEAPYNECKSLHQSFDELGRAIGRVWQLDLRAGRTKLDSLLREWVLIHPYSFPELAECPFYILAFEKDRTPFFDRVLGSKELTYSSRLKVVSQTIGYLRIRMNLRSNPQQAYNEYANGKTYDILKGGLHRELNSFMNEAQNSEGNWQQGKVKLHFEKVLRPFMFANRSRFPELENTTVVQAWEDASGLKWMDMRSRLRYAEAGMWREGAGLPDLPGFCPRLTLVNMSTSHRNKASRTPPPIEEIHRTIATMGVARDKSPVVLVSQRPAYSIDKDPYNPLNMTLAELGSCLTRVLCREPKDKGFRKAIQDSINASIGPTYMDDWSERVILDQLEARGASPDQLAAADFLIREEMRYKNTWILADQFNTPSKLSRLIRDIKRAAEVIHGFSLDREGRQMERKPRAALNLMDDSPARDPGHASGEDADLTEDDSEAPSPEITTPEDATPEDATPEDAIPADRLPVVLIPGMFTEEEVIELTKKEARLSKLPFWANDYTGFLAGHDSDTQSSEAPDLQDALSETQDRVAAVAVGSADDDNIEMTNEEQHPSSFPLAAQDHGEIDPLEASDTEPPQVQAMEAATLLRIGGIGSQTTEEDVLDLLKGSCEVASIRLSYSGVDAYALVSLVEGSAVQGVAALRRRTINGHKLQVQWVFEQMPTKYPQKKPLAEWNMRSETADMIGDNYAAPYPNAPVPDSVTEVEIAERIEQGISTTPVSGETQDTAGRMEDTIFPDGDLLGEHVVSGESSDNYRFPHARRGSDLSVQLSSSPPFEGNPEATEMNSFSEDDMPMSDFTWSRQNVNAGSEQTGAKRLSKKTAVRSDEEEDLQDLLELQALVESISPTYDLLTDGSNFETPLSQDTIEAIIESLKDRWVLNTTEQAAPEFSRLFRELTAVNGGTARRIKILTERKLRMWVYKKPHFFPELVMCPFFINAFDIDNPSVLNYLKPEVPLTPDNGLEILSAIMDKLRAAELPYVEGKCHITYYDGRHHPINDDRRGMADILIGHLRHSPEARRWANGGAGIARLLEMALRPFVFVNRKRFPELREARFVKMWEEVSGLEW</sequence>
<dbReference type="Gene3D" id="3.30.70.330">
    <property type="match status" value="1"/>
</dbReference>
<dbReference type="Pfam" id="PF00076">
    <property type="entry name" value="RRM_1"/>
    <property type="match status" value="1"/>
</dbReference>
<dbReference type="SUPFAM" id="SSF54928">
    <property type="entry name" value="RNA-binding domain, RBD"/>
    <property type="match status" value="2"/>
</dbReference>
<dbReference type="InterPro" id="IPR012677">
    <property type="entry name" value="Nucleotide-bd_a/b_plait_sf"/>
</dbReference>
<accession>A0A9P4HWS5</accession>